<dbReference type="GeneID" id="77730456"/>
<feature type="transmembrane region" description="Helical" evidence="1">
    <location>
        <begin position="127"/>
        <end position="148"/>
    </location>
</feature>
<evidence type="ECO:0000313" key="2">
    <source>
        <dbReference type="EMBL" id="KAI9632454.1"/>
    </source>
</evidence>
<name>A0AA38H4J7_9TREE</name>
<evidence type="ECO:0000256" key="1">
    <source>
        <dbReference type="SAM" id="Phobius"/>
    </source>
</evidence>
<dbReference type="RefSeq" id="XP_052942231.1">
    <property type="nucleotide sequence ID" value="XM_053091251.1"/>
</dbReference>
<feature type="transmembrane region" description="Helical" evidence="1">
    <location>
        <begin position="178"/>
        <end position="195"/>
    </location>
</feature>
<keyword evidence="1" id="KW-0812">Transmembrane</keyword>
<evidence type="ECO:0000313" key="3">
    <source>
        <dbReference type="Proteomes" id="UP001164286"/>
    </source>
</evidence>
<keyword evidence="1" id="KW-0472">Membrane</keyword>
<reference evidence="2" key="1">
    <citation type="journal article" date="2022" name="G3 (Bethesda)">
        <title>High quality genome of the basidiomycete yeast Dioszegia hungarica PDD-24b-2 isolated from cloud water.</title>
        <authorList>
            <person name="Jarrige D."/>
            <person name="Haridas S."/>
            <person name="Bleykasten-Grosshans C."/>
            <person name="Joly M."/>
            <person name="Nadalig T."/>
            <person name="Sancelme M."/>
            <person name="Vuilleumier S."/>
            <person name="Grigoriev I.V."/>
            <person name="Amato P."/>
            <person name="Bringel F."/>
        </authorList>
    </citation>
    <scope>NUCLEOTIDE SEQUENCE</scope>
    <source>
        <strain evidence="2">PDD-24b-2</strain>
    </source>
</reference>
<comment type="caution">
    <text evidence="2">The sequence shown here is derived from an EMBL/GenBank/DDBJ whole genome shotgun (WGS) entry which is preliminary data.</text>
</comment>
<keyword evidence="1" id="KW-1133">Transmembrane helix</keyword>
<organism evidence="2 3">
    <name type="scientific">Dioszegia hungarica</name>
    <dbReference type="NCBI Taxonomy" id="4972"/>
    <lineage>
        <taxon>Eukaryota</taxon>
        <taxon>Fungi</taxon>
        <taxon>Dikarya</taxon>
        <taxon>Basidiomycota</taxon>
        <taxon>Agaricomycotina</taxon>
        <taxon>Tremellomycetes</taxon>
        <taxon>Tremellales</taxon>
        <taxon>Bulleribasidiaceae</taxon>
        <taxon>Dioszegia</taxon>
    </lineage>
</organism>
<keyword evidence="3" id="KW-1185">Reference proteome</keyword>
<feature type="transmembrane region" description="Helical" evidence="1">
    <location>
        <begin position="47"/>
        <end position="65"/>
    </location>
</feature>
<dbReference type="AlphaFoldDB" id="A0AA38H4J7"/>
<proteinExistence type="predicted"/>
<feature type="transmembrane region" description="Helical" evidence="1">
    <location>
        <begin position="155"/>
        <end position="172"/>
    </location>
</feature>
<sequence>MAPTRTQAIRALATAAILAGVQDPLAELILAKRDAREDLTPNPTQQVTLIVAACYIVVIGILPYLEKAIYPFKLLTVGLHEMCHALAGVITCAHIESITLEPNEGGTTRMRGGIPSVRSFENQLTQITLPAGYLGSGLIGAIFIACGFDTNASKVSALVLAFFLLLTLFWARRSWVPYLTFAFVAALLIVCWLVARSVALRFLILFIGVMSCFYTIWDIVDDTLARKVNSSDASEYANLIGCCSSRFWGAFWLLQSILFFGAGLMVGLAVFKDDFETQAQKADNFLGGSPG</sequence>
<protein>
    <submittedName>
        <fullName evidence="2">Peptidase M50B-like-domain-containing protein</fullName>
    </submittedName>
</protein>
<dbReference type="Pfam" id="PF13398">
    <property type="entry name" value="Peptidase_M50B"/>
    <property type="match status" value="1"/>
</dbReference>
<dbReference type="PANTHER" id="PTHR33979:SF2">
    <property type="entry name" value="PEPTIDASE M50B-LIKE-DOMAIN-CONTAINING PROTEIN"/>
    <property type="match status" value="1"/>
</dbReference>
<feature type="transmembrane region" description="Helical" evidence="1">
    <location>
        <begin position="202"/>
        <end position="220"/>
    </location>
</feature>
<gene>
    <name evidence="2" type="ORF">MKK02DRAFT_40757</name>
</gene>
<dbReference type="Proteomes" id="UP001164286">
    <property type="component" value="Unassembled WGS sequence"/>
</dbReference>
<dbReference type="InterPro" id="IPR049500">
    <property type="entry name" value="Peptidase_M50B-like"/>
</dbReference>
<dbReference type="EMBL" id="JAKWFO010000014">
    <property type="protein sequence ID" value="KAI9632454.1"/>
    <property type="molecule type" value="Genomic_DNA"/>
</dbReference>
<feature type="transmembrane region" description="Helical" evidence="1">
    <location>
        <begin position="247"/>
        <end position="271"/>
    </location>
</feature>
<accession>A0AA38H4J7</accession>
<dbReference type="PANTHER" id="PTHR33979">
    <property type="entry name" value="OS02G0221600 PROTEIN"/>
    <property type="match status" value="1"/>
</dbReference>